<dbReference type="Pfam" id="PF01266">
    <property type="entry name" value="DAO"/>
    <property type="match status" value="1"/>
</dbReference>
<evidence type="ECO:0000259" key="1">
    <source>
        <dbReference type="Pfam" id="PF01266"/>
    </source>
</evidence>
<dbReference type="InterPro" id="IPR052745">
    <property type="entry name" value="G3P_Oxidase/Oxidoreductase"/>
</dbReference>
<dbReference type="Proteomes" id="UP001642484">
    <property type="component" value="Unassembled WGS sequence"/>
</dbReference>
<protein>
    <recommendedName>
        <fullName evidence="1">FAD dependent oxidoreductase domain-containing protein</fullName>
    </recommendedName>
</protein>
<dbReference type="Gene3D" id="3.30.9.10">
    <property type="entry name" value="D-Amino Acid Oxidase, subunit A, domain 2"/>
    <property type="match status" value="1"/>
</dbReference>
<dbReference type="SUPFAM" id="SSF51905">
    <property type="entry name" value="FAD/NAD(P)-binding domain"/>
    <property type="match status" value="1"/>
</dbReference>
<dbReference type="PANTHER" id="PTHR42720">
    <property type="entry name" value="GLYCEROL-3-PHOSPHATE DEHYDROGENASE"/>
    <property type="match status" value="1"/>
</dbReference>
<dbReference type="InterPro" id="IPR006076">
    <property type="entry name" value="FAD-dep_OxRdtase"/>
</dbReference>
<gene>
    <name evidence="2" type="ORF">CCMP2556_LOCUS43582</name>
</gene>
<feature type="domain" description="FAD dependent oxidoreductase" evidence="1">
    <location>
        <begin position="9"/>
        <end position="351"/>
    </location>
</feature>
<reference evidence="2 3" key="1">
    <citation type="submission" date="2024-02" db="EMBL/GenBank/DDBJ databases">
        <authorList>
            <person name="Chen Y."/>
            <person name="Shah S."/>
            <person name="Dougan E. K."/>
            <person name="Thang M."/>
            <person name="Chan C."/>
        </authorList>
    </citation>
    <scope>NUCLEOTIDE SEQUENCE [LARGE SCALE GENOMIC DNA]</scope>
</reference>
<name>A0ABP0QR76_9DINO</name>
<evidence type="ECO:0000313" key="2">
    <source>
        <dbReference type="EMBL" id="CAK9090752.1"/>
    </source>
</evidence>
<comment type="caution">
    <text evidence="2">The sequence shown here is derived from an EMBL/GenBank/DDBJ whole genome shotgun (WGS) entry which is preliminary data.</text>
</comment>
<evidence type="ECO:0000313" key="3">
    <source>
        <dbReference type="Proteomes" id="UP001642484"/>
    </source>
</evidence>
<proteinExistence type="predicted"/>
<keyword evidence="3" id="KW-1185">Reference proteome</keyword>
<dbReference type="InterPro" id="IPR036188">
    <property type="entry name" value="FAD/NAD-bd_sf"/>
</dbReference>
<organism evidence="2 3">
    <name type="scientific">Durusdinium trenchii</name>
    <dbReference type="NCBI Taxonomy" id="1381693"/>
    <lineage>
        <taxon>Eukaryota</taxon>
        <taxon>Sar</taxon>
        <taxon>Alveolata</taxon>
        <taxon>Dinophyceae</taxon>
        <taxon>Suessiales</taxon>
        <taxon>Symbiodiniaceae</taxon>
        <taxon>Durusdinium</taxon>
    </lineage>
</organism>
<sequence>MAQRTAVQVAVLGGGVVGCAVARQLAKRGKDVMLLEQSVVGSGVSAGNTGIACTMLGVPKDSLEHRCLSRALPRNVPTYRALGVPHRETGALYVAWTDEEAEALETLERSTEEVDLQRLSPEELKDMEPALSPSLGGVLVPGEVTVDPGLVVLAFAAEAHSLGAQIREHCEVSFAGRYGEAWLLQLPDETLLAEQVVSCTGLSAALWDFSELWFQPRRGDYLLFQRPSPHSLAPLGRPIGAVPTPHARGVYVWPTVHGDVLCGPTNVPQADQLLPKPSDATLDALRRKAISVCPALAGWPVAGSYAGLRPALADTFGTDYLLNSSKNWTSISGVRSTGLTASLGIAQEVLERLTNAADGRLPDESPEGSAFRLPSLEQLAETYASSGCVEAAQRRWYVAHPQTALGLATTAQTPWMPGHVSRSGSAWWATSYDAGAPLRSKRSELSAQSLLKKQKTKILMHQVIEKQKLQRILKDIMTLEAERKQEAAEIDPEAVKAKADENIKALDISMSKNMTTALATRMQVMRHDEEMPELGDIEALRVKSLHDAYGDAVALVGEQRDRDELKECLARPFWSLRLLTLALGFAAIAASFTLRQARVTSVERVRDIEGEFMEEWKFEEVKLDSGDEVYDVLFNQTLFECIEPVKADAVARGRCYDEIFARQNKCLDLRKEDPPASCHRTVQCLKGKKEEKGLNPCDWLCTGKGDQAFVKDACSKSLYDAELWSGKCLDSGYHEKSRKAMQEANRLSQQCSDDASSVQKEVGSNFFCWALVVPWTNEVDLLLMQQRLQKGIFECDAHEIYSDREMHIGTIKTVKVDTDLHCKMNKMTLTVENTRIFRAVWRKVLDRMVWKNYDWTVKADLDSVFVPTRLLNYVEGDKWIQDHAQTGTGLWLNNCWRGLHGPIEVLSKRAMQIYSDRWTQCHGTKMAYPQEDVYLMECLQHLGIWKADVKHLLAEDHCDHHDYYKCEGNFVAYHPFKEEKNWMTCRDKLSSIDYNNELAA</sequence>
<dbReference type="PROSITE" id="PS51257">
    <property type="entry name" value="PROKAR_LIPOPROTEIN"/>
    <property type="match status" value="1"/>
</dbReference>
<dbReference type="Gene3D" id="3.50.50.60">
    <property type="entry name" value="FAD/NAD(P)-binding domain"/>
    <property type="match status" value="1"/>
</dbReference>
<dbReference type="SUPFAM" id="SSF54373">
    <property type="entry name" value="FAD-linked reductases, C-terminal domain"/>
    <property type="match status" value="1"/>
</dbReference>
<dbReference type="PANTHER" id="PTHR42720:SF1">
    <property type="entry name" value="GLYCEROL 3-PHOSPHATE OXIDASE"/>
    <property type="match status" value="1"/>
</dbReference>
<accession>A0ABP0QR76</accession>
<dbReference type="EMBL" id="CAXAMN010024884">
    <property type="protein sequence ID" value="CAK9090752.1"/>
    <property type="molecule type" value="Genomic_DNA"/>
</dbReference>